<organism evidence="1 3">
    <name type="scientific">Dermatophagoides farinae</name>
    <name type="common">American house dust mite</name>
    <dbReference type="NCBI Taxonomy" id="6954"/>
    <lineage>
        <taxon>Eukaryota</taxon>
        <taxon>Metazoa</taxon>
        <taxon>Ecdysozoa</taxon>
        <taxon>Arthropoda</taxon>
        <taxon>Chelicerata</taxon>
        <taxon>Arachnida</taxon>
        <taxon>Acari</taxon>
        <taxon>Acariformes</taxon>
        <taxon>Sarcoptiformes</taxon>
        <taxon>Astigmata</taxon>
        <taxon>Psoroptidia</taxon>
        <taxon>Analgoidea</taxon>
        <taxon>Pyroglyphidae</taxon>
        <taxon>Dermatophagoidinae</taxon>
        <taxon>Dermatophagoides</taxon>
    </lineage>
</organism>
<reference evidence="1" key="2">
    <citation type="journal article" date="2022" name="Res Sq">
        <title>Comparative Genomics Reveals Insights into the Divergent Evolution of Astigmatic Mites and Household Pest Adaptations.</title>
        <authorList>
            <person name="Xiong Q."/>
            <person name="Wan A.T.-Y."/>
            <person name="Liu X.-Y."/>
            <person name="Fung C.S.-H."/>
            <person name="Xiao X."/>
            <person name="Malainual N."/>
            <person name="Hou J."/>
            <person name="Wang L."/>
            <person name="Wang M."/>
            <person name="Yang K."/>
            <person name="Cui Y."/>
            <person name="Leung E."/>
            <person name="Nong W."/>
            <person name="Shin S.-K."/>
            <person name="Au S."/>
            <person name="Jeong K.Y."/>
            <person name="Chew F.T."/>
            <person name="Hui J."/>
            <person name="Leung T.F."/>
            <person name="Tungtrongchitr A."/>
            <person name="Zhong N."/>
            <person name="Liu Z."/>
            <person name="Tsui S."/>
        </authorList>
    </citation>
    <scope>NUCLEOTIDE SEQUENCE</scope>
    <source>
        <strain evidence="1">Derf</strain>
        <tissue evidence="1">Whole organism</tissue>
    </source>
</reference>
<dbReference type="AlphaFoldDB" id="A0A922I2V7"/>
<evidence type="ECO:0000313" key="3">
    <source>
        <dbReference type="Proteomes" id="UP000790347"/>
    </source>
</evidence>
<dbReference type="Proteomes" id="UP000790347">
    <property type="component" value="Unassembled WGS sequence"/>
</dbReference>
<dbReference type="EMBL" id="ASGP02000002">
    <property type="protein sequence ID" value="KAH9521399.1"/>
    <property type="molecule type" value="Genomic_DNA"/>
</dbReference>
<sequence>MIIHSGYGLLPVSVAFERPDTSCHLPYGSQLIHAGSFLLLGQSAKSCASAQYGHTGCGSRQSAA</sequence>
<proteinExistence type="predicted"/>
<reference evidence="1" key="1">
    <citation type="submission" date="2013-05" db="EMBL/GenBank/DDBJ databases">
        <authorList>
            <person name="Yim A.K.Y."/>
            <person name="Chan T.F."/>
            <person name="Ji K.M."/>
            <person name="Liu X.Y."/>
            <person name="Zhou J.W."/>
            <person name="Li R.Q."/>
            <person name="Yang K.Y."/>
            <person name="Li J."/>
            <person name="Li M."/>
            <person name="Law P.T.W."/>
            <person name="Wu Y.L."/>
            <person name="Cai Z.L."/>
            <person name="Qin H."/>
            <person name="Bao Y."/>
            <person name="Leung R.K.K."/>
            <person name="Ng P.K.S."/>
            <person name="Zou J."/>
            <person name="Zhong X.J."/>
            <person name="Ran P.X."/>
            <person name="Zhong N.S."/>
            <person name="Liu Z.G."/>
            <person name="Tsui S.K.W."/>
        </authorList>
    </citation>
    <scope>NUCLEOTIDE SEQUENCE</scope>
    <source>
        <strain evidence="1">Derf</strain>
        <tissue evidence="1">Whole organism</tissue>
    </source>
</reference>
<accession>A0A922I2V7</accession>
<protein>
    <submittedName>
        <fullName evidence="1">Uncharacterized protein</fullName>
    </submittedName>
</protein>
<comment type="caution">
    <text evidence="1">The sequence shown here is derived from an EMBL/GenBank/DDBJ whole genome shotgun (WGS) entry which is preliminary data.</text>
</comment>
<name>A0A922I2V7_DERFA</name>
<gene>
    <name evidence="2" type="ORF">DERF_005061</name>
    <name evidence="1" type="ORF">DERF_008181</name>
</gene>
<evidence type="ECO:0000313" key="1">
    <source>
        <dbReference type="EMBL" id="KAH9517508.1"/>
    </source>
</evidence>
<dbReference type="EMBL" id="ASGP02000003">
    <property type="protein sequence ID" value="KAH9517508.1"/>
    <property type="molecule type" value="Genomic_DNA"/>
</dbReference>
<evidence type="ECO:0000313" key="2">
    <source>
        <dbReference type="EMBL" id="KAH9521399.1"/>
    </source>
</evidence>
<keyword evidence="3" id="KW-1185">Reference proteome</keyword>